<dbReference type="SUPFAM" id="SSF48150">
    <property type="entry name" value="DNA-glycosylase"/>
    <property type="match status" value="1"/>
</dbReference>
<protein>
    <recommendedName>
        <fullName evidence="10">Endonuclease III</fullName>
        <ecNumber evidence="10">4.2.99.18</ecNumber>
    </recommendedName>
    <alternativeName>
        <fullName evidence="10">DNA-(apurinic or apyrimidinic site) lyase</fullName>
    </alternativeName>
</protein>
<evidence type="ECO:0000256" key="1">
    <source>
        <dbReference type="ARBA" id="ARBA00008343"/>
    </source>
</evidence>
<dbReference type="Gene3D" id="1.10.1670.10">
    <property type="entry name" value="Helix-hairpin-Helix base-excision DNA repair enzymes (C-terminal)"/>
    <property type="match status" value="1"/>
</dbReference>
<evidence type="ECO:0000256" key="9">
    <source>
        <dbReference type="ARBA" id="ARBA00023295"/>
    </source>
</evidence>
<sequence length="228" mass="25155">MTKKELALLAVEALKKEYPDAICSLEYQDPLQLLISTRLSAQCTDARVNLVTPALFARFPTLEAFCEGTEEEIGELIHSCGFYKIKSKDILAACRMIRDEFGGRVPDTIEELTRLPGVGRKTANLVVGDIYGKPAVVTDTHCIRITGRLGLTKNTAPAKVEDDLRAVLPPEESNDFCHRLVLHGRAVCTARKAMCENCCMQEFCKKSGLNPPAKKTAAKKNKEQSEKA</sequence>
<dbReference type="RefSeq" id="WP_256191953.1">
    <property type="nucleotide sequence ID" value="NZ_CATZHN010000011.1"/>
</dbReference>
<feature type="binding site" evidence="10">
    <location>
        <position position="204"/>
    </location>
    <ligand>
        <name>[4Fe-4S] cluster</name>
        <dbReference type="ChEBI" id="CHEBI:49883"/>
    </ligand>
</feature>
<comment type="cofactor">
    <cofactor evidence="10">
        <name>[4Fe-4S] cluster</name>
        <dbReference type="ChEBI" id="CHEBI:49883"/>
    </cofactor>
    <text evidence="10">Binds 1 [4Fe-4S] cluster.</text>
</comment>
<evidence type="ECO:0000256" key="10">
    <source>
        <dbReference type="HAMAP-Rule" id="MF_00942"/>
    </source>
</evidence>
<dbReference type="HAMAP" id="MF_00942">
    <property type="entry name" value="Nth"/>
    <property type="match status" value="1"/>
</dbReference>
<feature type="binding site" evidence="10">
    <location>
        <position position="198"/>
    </location>
    <ligand>
        <name>[4Fe-4S] cluster</name>
        <dbReference type="ChEBI" id="CHEBI:49883"/>
    </ligand>
</feature>
<keyword evidence="3 10" id="KW-0479">Metal-binding</keyword>
<dbReference type="InterPro" id="IPR023170">
    <property type="entry name" value="HhH_base_excis_C"/>
</dbReference>
<evidence type="ECO:0000256" key="2">
    <source>
        <dbReference type="ARBA" id="ARBA00022485"/>
    </source>
</evidence>
<dbReference type="Pfam" id="PF00633">
    <property type="entry name" value="HHH"/>
    <property type="match status" value="1"/>
</dbReference>
<evidence type="ECO:0000256" key="3">
    <source>
        <dbReference type="ARBA" id="ARBA00022723"/>
    </source>
</evidence>
<organism evidence="13 14">
    <name type="scientific">Neglectibacter timonensis</name>
    <dbReference type="NCBI Taxonomy" id="1776382"/>
    <lineage>
        <taxon>Bacteria</taxon>
        <taxon>Bacillati</taxon>
        <taxon>Bacillota</taxon>
        <taxon>Clostridia</taxon>
        <taxon>Eubacteriales</taxon>
        <taxon>Oscillospiraceae</taxon>
        <taxon>Neglectibacter</taxon>
    </lineage>
</organism>
<dbReference type="InterPro" id="IPR005759">
    <property type="entry name" value="Nth"/>
</dbReference>
<dbReference type="Pfam" id="PF00730">
    <property type="entry name" value="HhH-GPD"/>
    <property type="match status" value="1"/>
</dbReference>
<evidence type="ECO:0000259" key="12">
    <source>
        <dbReference type="SMART" id="SM00478"/>
    </source>
</evidence>
<feature type="binding site" evidence="10">
    <location>
        <position position="195"/>
    </location>
    <ligand>
        <name>[4Fe-4S] cluster</name>
        <dbReference type="ChEBI" id="CHEBI:49883"/>
    </ligand>
</feature>
<accession>A0ABT1S0A6</accession>
<keyword evidence="7 10" id="KW-0411">Iron-sulfur</keyword>
<dbReference type="EMBL" id="JANFZH010000023">
    <property type="protein sequence ID" value="MCQ4840367.1"/>
    <property type="molecule type" value="Genomic_DNA"/>
</dbReference>
<dbReference type="EC" id="4.2.99.18" evidence="10"/>
<dbReference type="Proteomes" id="UP001524473">
    <property type="component" value="Unassembled WGS sequence"/>
</dbReference>
<dbReference type="PANTHER" id="PTHR10359:SF18">
    <property type="entry name" value="ENDONUCLEASE III"/>
    <property type="match status" value="1"/>
</dbReference>
<keyword evidence="13" id="KW-0540">Nuclease</keyword>
<gene>
    <name evidence="10 13" type="primary">nth</name>
    <name evidence="13" type="ORF">NE695_10645</name>
</gene>
<proteinExistence type="inferred from homology"/>
<keyword evidence="8 10" id="KW-0234">DNA repair</keyword>
<comment type="function">
    <text evidence="10">DNA repair enzyme that has both DNA N-glycosylase activity and AP-lyase activity. The DNA N-glycosylase activity releases various damaged pyrimidines from DNA by cleaving the N-glycosidic bond, leaving an AP (apurinic/apyrimidinic) site. The AP-lyase activity cleaves the phosphodiester bond 3' to the AP site by a beta-elimination, leaving a 3'-terminal unsaturated sugar and a product with a terminal 5'-phosphate.</text>
</comment>
<dbReference type="SMART" id="SM00478">
    <property type="entry name" value="ENDO3c"/>
    <property type="match status" value="1"/>
</dbReference>
<evidence type="ECO:0000256" key="5">
    <source>
        <dbReference type="ARBA" id="ARBA00022801"/>
    </source>
</evidence>
<comment type="similarity">
    <text evidence="1 10">Belongs to the Nth/MutY family.</text>
</comment>
<dbReference type="InterPro" id="IPR000445">
    <property type="entry name" value="HhH_motif"/>
</dbReference>
<reference evidence="13 14" key="1">
    <citation type="submission" date="2022-06" db="EMBL/GenBank/DDBJ databases">
        <title>Isolation of gut microbiota from human fecal samples.</title>
        <authorList>
            <person name="Pamer E.G."/>
            <person name="Barat B."/>
            <person name="Waligurski E."/>
            <person name="Medina S."/>
            <person name="Paddock L."/>
            <person name="Mostad J."/>
        </authorList>
    </citation>
    <scope>NUCLEOTIDE SEQUENCE [LARGE SCALE GENOMIC DNA]</scope>
    <source>
        <strain evidence="13 14">DFI.9.73</strain>
    </source>
</reference>
<dbReference type="InterPro" id="IPR004036">
    <property type="entry name" value="Endonuclease-III-like_CS2"/>
</dbReference>
<keyword evidence="13" id="KW-0255">Endonuclease</keyword>
<keyword evidence="4 10" id="KW-0227">DNA damage</keyword>
<feature type="region of interest" description="Disordered" evidence="11">
    <location>
        <begin position="209"/>
        <end position="228"/>
    </location>
</feature>
<keyword evidence="10" id="KW-0456">Lyase</keyword>
<feature type="domain" description="HhH-GPD" evidence="12">
    <location>
        <begin position="39"/>
        <end position="186"/>
    </location>
</feature>
<dbReference type="PROSITE" id="PS01155">
    <property type="entry name" value="ENDONUCLEASE_III_2"/>
    <property type="match status" value="1"/>
</dbReference>
<dbReference type="Gene3D" id="1.10.340.30">
    <property type="entry name" value="Hypothetical protein, domain 2"/>
    <property type="match status" value="1"/>
</dbReference>
<evidence type="ECO:0000313" key="13">
    <source>
        <dbReference type="EMBL" id="MCQ4840367.1"/>
    </source>
</evidence>
<dbReference type="CDD" id="cd00056">
    <property type="entry name" value="ENDO3c"/>
    <property type="match status" value="1"/>
</dbReference>
<keyword evidence="10" id="KW-0238">DNA-binding</keyword>
<keyword evidence="9 10" id="KW-0326">Glycosidase</keyword>
<evidence type="ECO:0000256" key="8">
    <source>
        <dbReference type="ARBA" id="ARBA00023204"/>
    </source>
</evidence>
<keyword evidence="5 10" id="KW-0378">Hydrolase</keyword>
<keyword evidence="6 10" id="KW-0408">Iron</keyword>
<evidence type="ECO:0000256" key="4">
    <source>
        <dbReference type="ARBA" id="ARBA00022763"/>
    </source>
</evidence>
<evidence type="ECO:0000256" key="11">
    <source>
        <dbReference type="SAM" id="MobiDB-lite"/>
    </source>
</evidence>
<keyword evidence="14" id="KW-1185">Reference proteome</keyword>
<dbReference type="NCBIfam" id="TIGR01083">
    <property type="entry name" value="nth"/>
    <property type="match status" value="1"/>
</dbReference>
<keyword evidence="2 10" id="KW-0004">4Fe-4S</keyword>
<evidence type="ECO:0000256" key="6">
    <source>
        <dbReference type="ARBA" id="ARBA00023004"/>
    </source>
</evidence>
<evidence type="ECO:0000313" key="14">
    <source>
        <dbReference type="Proteomes" id="UP001524473"/>
    </source>
</evidence>
<dbReference type="GO" id="GO:0004519">
    <property type="term" value="F:endonuclease activity"/>
    <property type="evidence" value="ECO:0007669"/>
    <property type="project" value="UniProtKB-KW"/>
</dbReference>
<dbReference type="InterPro" id="IPR011257">
    <property type="entry name" value="DNA_glycosylase"/>
</dbReference>
<dbReference type="PIRSF" id="PIRSF001435">
    <property type="entry name" value="Nth"/>
    <property type="match status" value="1"/>
</dbReference>
<name>A0ABT1S0A6_9FIRM</name>
<comment type="caution">
    <text evidence="13">The sequence shown here is derived from an EMBL/GenBank/DDBJ whole genome shotgun (WGS) entry which is preliminary data.</text>
</comment>
<dbReference type="InterPro" id="IPR003265">
    <property type="entry name" value="HhH-GPD_domain"/>
</dbReference>
<dbReference type="PANTHER" id="PTHR10359">
    <property type="entry name" value="A/G-SPECIFIC ADENINE GLYCOSYLASE/ENDONUCLEASE III"/>
    <property type="match status" value="1"/>
</dbReference>
<feature type="binding site" evidence="10">
    <location>
        <position position="188"/>
    </location>
    <ligand>
        <name>[4Fe-4S] cluster</name>
        <dbReference type="ChEBI" id="CHEBI:49883"/>
    </ligand>
</feature>
<evidence type="ECO:0000256" key="7">
    <source>
        <dbReference type="ARBA" id="ARBA00023014"/>
    </source>
</evidence>
<comment type="catalytic activity">
    <reaction evidence="10">
        <text>2'-deoxyribonucleotide-(2'-deoxyribose 5'-phosphate)-2'-deoxyribonucleotide-DNA = a 3'-end 2'-deoxyribonucleotide-(2,3-dehydro-2,3-deoxyribose 5'-phosphate)-DNA + a 5'-end 5'-phospho-2'-deoxyribonucleoside-DNA + H(+)</text>
        <dbReference type="Rhea" id="RHEA:66592"/>
        <dbReference type="Rhea" id="RHEA-COMP:13180"/>
        <dbReference type="Rhea" id="RHEA-COMP:16897"/>
        <dbReference type="Rhea" id="RHEA-COMP:17067"/>
        <dbReference type="ChEBI" id="CHEBI:15378"/>
        <dbReference type="ChEBI" id="CHEBI:136412"/>
        <dbReference type="ChEBI" id="CHEBI:157695"/>
        <dbReference type="ChEBI" id="CHEBI:167181"/>
        <dbReference type="EC" id="4.2.99.18"/>
    </reaction>
</comment>